<proteinExistence type="predicted"/>
<organism evidence="1">
    <name type="scientific">marine metagenome</name>
    <dbReference type="NCBI Taxonomy" id="408172"/>
    <lineage>
        <taxon>unclassified sequences</taxon>
        <taxon>metagenomes</taxon>
        <taxon>ecological metagenomes</taxon>
    </lineage>
</organism>
<protein>
    <submittedName>
        <fullName evidence="1">Uncharacterized protein</fullName>
    </submittedName>
</protein>
<gene>
    <name evidence="1" type="ORF">METZ01_LOCUS197226</name>
</gene>
<evidence type="ECO:0000313" key="1">
    <source>
        <dbReference type="EMBL" id="SVB44372.1"/>
    </source>
</evidence>
<feature type="non-terminal residue" evidence="1">
    <location>
        <position position="111"/>
    </location>
</feature>
<reference evidence="1" key="1">
    <citation type="submission" date="2018-05" db="EMBL/GenBank/DDBJ databases">
        <authorList>
            <person name="Lanie J.A."/>
            <person name="Ng W.-L."/>
            <person name="Kazmierczak K.M."/>
            <person name="Andrzejewski T.M."/>
            <person name="Davidsen T.M."/>
            <person name="Wayne K.J."/>
            <person name="Tettelin H."/>
            <person name="Glass J.I."/>
            <person name="Rusch D."/>
            <person name="Podicherti R."/>
            <person name="Tsui H.-C.T."/>
            <person name="Winkler M.E."/>
        </authorList>
    </citation>
    <scope>NUCLEOTIDE SEQUENCE</scope>
</reference>
<dbReference type="EMBL" id="UINC01042143">
    <property type="protein sequence ID" value="SVB44372.1"/>
    <property type="molecule type" value="Genomic_DNA"/>
</dbReference>
<dbReference type="AlphaFoldDB" id="A0A382E1Y1"/>
<accession>A0A382E1Y1</accession>
<name>A0A382E1Y1_9ZZZZ</name>
<sequence length="111" mass="13140">MGKINMKNKKYMLLFTGFFAVLLFLFSKQLKSLELTKPNPKIINEKMATGSKDNPYARLDYEFQRTKNPETGRVPYRIREKELSYAKTLPTREEIGWSQGERDNRTVSWDR</sequence>